<proteinExistence type="predicted"/>
<reference evidence="5" key="1">
    <citation type="journal article" date="2020" name="Nat. Commun.">
        <title>Large-scale genome sequencing of mycorrhizal fungi provides insights into the early evolution of symbiotic traits.</title>
        <authorList>
            <person name="Miyauchi S."/>
            <person name="Kiss E."/>
            <person name="Kuo A."/>
            <person name="Drula E."/>
            <person name="Kohler A."/>
            <person name="Sanchez-Garcia M."/>
            <person name="Morin E."/>
            <person name="Andreopoulos B."/>
            <person name="Barry K.W."/>
            <person name="Bonito G."/>
            <person name="Buee M."/>
            <person name="Carver A."/>
            <person name="Chen C."/>
            <person name="Cichocki N."/>
            <person name="Clum A."/>
            <person name="Culley D."/>
            <person name="Crous P.W."/>
            <person name="Fauchery L."/>
            <person name="Girlanda M."/>
            <person name="Hayes R.D."/>
            <person name="Keri Z."/>
            <person name="LaButti K."/>
            <person name="Lipzen A."/>
            <person name="Lombard V."/>
            <person name="Magnuson J."/>
            <person name="Maillard F."/>
            <person name="Murat C."/>
            <person name="Nolan M."/>
            <person name="Ohm R.A."/>
            <person name="Pangilinan J."/>
            <person name="Pereira M.F."/>
            <person name="Perotto S."/>
            <person name="Peter M."/>
            <person name="Pfister S."/>
            <person name="Riley R."/>
            <person name="Sitrit Y."/>
            <person name="Stielow J.B."/>
            <person name="Szollosi G."/>
            <person name="Zifcakova L."/>
            <person name="Stursova M."/>
            <person name="Spatafora J.W."/>
            <person name="Tedersoo L."/>
            <person name="Vaario L.M."/>
            <person name="Yamada A."/>
            <person name="Yan M."/>
            <person name="Wang P."/>
            <person name="Xu J."/>
            <person name="Bruns T."/>
            <person name="Baldrian P."/>
            <person name="Vilgalys R."/>
            <person name="Dunand C."/>
            <person name="Henrissat B."/>
            <person name="Grigoriev I.V."/>
            <person name="Hibbett D."/>
            <person name="Nagy L.G."/>
            <person name="Martin F.M."/>
        </authorList>
    </citation>
    <scope>NUCLEOTIDE SEQUENCE</scope>
    <source>
        <strain evidence="5">UP504</strain>
    </source>
</reference>
<dbReference type="Proteomes" id="UP000886523">
    <property type="component" value="Unassembled WGS sequence"/>
</dbReference>
<dbReference type="SUPFAM" id="SSF54928">
    <property type="entry name" value="RNA-binding domain, RBD"/>
    <property type="match status" value="3"/>
</dbReference>
<evidence type="ECO:0000259" key="4">
    <source>
        <dbReference type="PROSITE" id="PS50102"/>
    </source>
</evidence>
<dbReference type="PANTHER" id="PTHR48025">
    <property type="entry name" value="OS02G0815200 PROTEIN"/>
    <property type="match status" value="1"/>
</dbReference>
<evidence type="ECO:0000256" key="3">
    <source>
        <dbReference type="SAM" id="MobiDB-lite"/>
    </source>
</evidence>
<organism evidence="5 6">
    <name type="scientific">Hydnum rufescens UP504</name>
    <dbReference type="NCBI Taxonomy" id="1448309"/>
    <lineage>
        <taxon>Eukaryota</taxon>
        <taxon>Fungi</taxon>
        <taxon>Dikarya</taxon>
        <taxon>Basidiomycota</taxon>
        <taxon>Agaricomycotina</taxon>
        <taxon>Agaricomycetes</taxon>
        <taxon>Cantharellales</taxon>
        <taxon>Hydnaceae</taxon>
        <taxon>Hydnum</taxon>
    </lineage>
</organism>
<evidence type="ECO:0000313" key="5">
    <source>
        <dbReference type="EMBL" id="KAF9506546.1"/>
    </source>
</evidence>
<feature type="compositionally biased region" description="Gly residues" evidence="3">
    <location>
        <begin position="329"/>
        <end position="362"/>
    </location>
</feature>
<dbReference type="InterPro" id="IPR050502">
    <property type="entry name" value="Euk_RNA-bind_prot"/>
</dbReference>
<dbReference type="Pfam" id="PF00076">
    <property type="entry name" value="RRM_1"/>
    <property type="match status" value="3"/>
</dbReference>
<gene>
    <name evidence="5" type="ORF">BS47DRAFT_1399392</name>
</gene>
<dbReference type="EMBL" id="MU129107">
    <property type="protein sequence ID" value="KAF9506546.1"/>
    <property type="molecule type" value="Genomic_DNA"/>
</dbReference>
<feature type="compositionally biased region" description="Basic and acidic residues" evidence="3">
    <location>
        <begin position="363"/>
        <end position="380"/>
    </location>
</feature>
<dbReference type="InterPro" id="IPR012677">
    <property type="entry name" value="Nucleotide-bd_a/b_plait_sf"/>
</dbReference>
<dbReference type="SMART" id="SM00360">
    <property type="entry name" value="RRM"/>
    <property type="match status" value="3"/>
</dbReference>
<dbReference type="InterPro" id="IPR000504">
    <property type="entry name" value="RRM_dom"/>
</dbReference>
<evidence type="ECO:0000256" key="2">
    <source>
        <dbReference type="PROSITE-ProRule" id="PRU00176"/>
    </source>
</evidence>
<dbReference type="Gene3D" id="3.30.70.330">
    <property type="match status" value="3"/>
</dbReference>
<dbReference type="InterPro" id="IPR035979">
    <property type="entry name" value="RBD_domain_sf"/>
</dbReference>
<dbReference type="CDD" id="cd00590">
    <property type="entry name" value="RRM_SF"/>
    <property type="match status" value="1"/>
</dbReference>
<keyword evidence="6" id="KW-1185">Reference proteome</keyword>
<dbReference type="AlphaFoldDB" id="A0A9P6AIV7"/>
<evidence type="ECO:0000313" key="6">
    <source>
        <dbReference type="Proteomes" id="UP000886523"/>
    </source>
</evidence>
<feature type="domain" description="RRM" evidence="4">
    <location>
        <begin position="65"/>
        <end position="144"/>
    </location>
</feature>
<dbReference type="OrthoDB" id="439808at2759"/>
<feature type="region of interest" description="Disordered" evidence="3">
    <location>
        <begin position="319"/>
        <end position="380"/>
    </location>
</feature>
<dbReference type="PANTHER" id="PTHR48025:SF1">
    <property type="entry name" value="RRM DOMAIN-CONTAINING PROTEIN"/>
    <property type="match status" value="1"/>
</dbReference>
<name>A0A9P6AIV7_9AGAM</name>
<comment type="caution">
    <text evidence="5">The sequence shown here is derived from an EMBL/GenBank/DDBJ whole genome shotgun (WGS) entry which is preliminary data.</text>
</comment>
<accession>A0A9P6AIV7</accession>
<keyword evidence="1 2" id="KW-0694">RNA-binding</keyword>
<dbReference type="GO" id="GO:0003729">
    <property type="term" value="F:mRNA binding"/>
    <property type="evidence" value="ECO:0007669"/>
    <property type="project" value="TreeGrafter"/>
</dbReference>
<sequence length="380" mass="40288">MLARLGLSRLSSLAATRSVFSVARFSVMPVSRSSVTRIASSRAFSSTTMVFQDGGHYSESNPPNDTLFVANISFDATEGEVSAAFERLPGFIVSNLGMDAYGRSKGFARVKFDSVEAATAARENLTANPVQVMGRELRLDFSKIAPSRPPSPPSPMLFVGNLPSDCTESDLRAVFTGIDGMEHISLRPNSHGKPSFAWVKFETIDQATTALETRHSKPIWSGGPLMRVDYSAQLPNSEKGSSSPPSATLYVGNIGNQSAEDLRDIFRQYPVVDSRIIQDRATQTPRGFGYVEFGSVEEATTAKNDLNGAVIGNSNLRIDFAPPKRDAGRGGGGGYNSRNGGGGRGGGFGGGNRGGGRGGGYGGDRDGGYGGGRGRDRSDY</sequence>
<protein>
    <recommendedName>
        <fullName evidence="4">RRM domain-containing protein</fullName>
    </recommendedName>
</protein>
<feature type="domain" description="RRM" evidence="4">
    <location>
        <begin position="155"/>
        <end position="233"/>
    </location>
</feature>
<evidence type="ECO:0000256" key="1">
    <source>
        <dbReference type="ARBA" id="ARBA00022884"/>
    </source>
</evidence>
<dbReference type="PROSITE" id="PS50102">
    <property type="entry name" value="RRM"/>
    <property type="match status" value="3"/>
</dbReference>
<feature type="domain" description="RRM" evidence="4">
    <location>
        <begin position="247"/>
        <end position="323"/>
    </location>
</feature>